<dbReference type="OrthoDB" id="28713at2"/>
<dbReference type="GeneID" id="78230949"/>
<feature type="coiled-coil region" evidence="1">
    <location>
        <begin position="150"/>
        <end position="177"/>
    </location>
</feature>
<evidence type="ECO:0000313" key="3">
    <source>
        <dbReference type="Proteomes" id="UP000003157"/>
    </source>
</evidence>
<dbReference type="STRING" id="100884.GCA_000269565_03159"/>
<name>E7G978_9FIRM</name>
<dbReference type="EMBL" id="ADKX01000024">
    <property type="protein sequence ID" value="EFW05368.1"/>
    <property type="molecule type" value="Genomic_DNA"/>
</dbReference>
<evidence type="ECO:0000256" key="1">
    <source>
        <dbReference type="SAM" id="Coils"/>
    </source>
</evidence>
<accession>E7G978</accession>
<keyword evidence="3" id="KW-1185">Reference proteome</keyword>
<dbReference type="RefSeq" id="WP_008788432.1">
    <property type="nucleotide sequence ID" value="NZ_AKCB01000002.1"/>
</dbReference>
<keyword evidence="1" id="KW-0175">Coiled coil</keyword>
<gene>
    <name evidence="2" type="ORF">HMPREF9488_01316</name>
</gene>
<dbReference type="HOGENOM" id="CLU_392188_0_0_9"/>
<reference evidence="2 3" key="1">
    <citation type="submission" date="2010-12" db="EMBL/GenBank/DDBJ databases">
        <title>The Genome Sequence of Coprobacillus sp. strain 29_1.</title>
        <authorList>
            <consortium name="The Broad Institute Genome Sequencing Platform"/>
            <person name="Earl A."/>
            <person name="Ward D."/>
            <person name="Feldgarden M."/>
            <person name="Gevers D."/>
            <person name="Daigneault M."/>
            <person name="Sibley C.D."/>
            <person name="White A."/>
            <person name="Strauss J."/>
            <person name="Allen-Vercoe E."/>
            <person name="Young S.K."/>
            <person name="Zeng Q."/>
            <person name="Gargeya S."/>
            <person name="Fitzgerald M."/>
            <person name="Haas B."/>
            <person name="Abouelleil A."/>
            <person name="Alvarado L."/>
            <person name="Arachchi H.M."/>
            <person name="Berlin A."/>
            <person name="Brown A."/>
            <person name="Chapman S.B."/>
            <person name="Chen Z."/>
            <person name="Dunbar C."/>
            <person name="Freedman E."/>
            <person name="Gearin G."/>
            <person name="Gellesch M."/>
            <person name="Goldberg J."/>
            <person name="Griggs A."/>
            <person name="Gujja S."/>
            <person name="Heilman E."/>
            <person name="Heiman D."/>
            <person name="Howarth C."/>
            <person name="Larson L."/>
            <person name="Lui A."/>
            <person name="MacDonald P.J.P."/>
            <person name="Mehta T."/>
            <person name="Montmayeur A."/>
            <person name="Murphy C."/>
            <person name="Neiman D."/>
            <person name="Pearson M."/>
            <person name="Priest M."/>
            <person name="Roberts A."/>
            <person name="Saif S."/>
            <person name="Shea T."/>
            <person name="Shenoy N."/>
            <person name="Sisk P."/>
            <person name="Stolte C."/>
            <person name="Sykes S."/>
            <person name="White J."/>
            <person name="Yandava C."/>
            <person name="Nusbaum C."/>
            <person name="Birren B."/>
        </authorList>
    </citation>
    <scope>NUCLEOTIDE SEQUENCE [LARGE SCALE GENOMIC DNA]</scope>
    <source>
        <strain evidence="2 3">29_1</strain>
    </source>
</reference>
<organism evidence="2 3">
    <name type="scientific">Coprobacillus cateniformis</name>
    <dbReference type="NCBI Taxonomy" id="100884"/>
    <lineage>
        <taxon>Bacteria</taxon>
        <taxon>Bacillati</taxon>
        <taxon>Bacillota</taxon>
        <taxon>Erysipelotrichia</taxon>
        <taxon>Erysipelotrichales</taxon>
        <taxon>Coprobacillaceae</taxon>
        <taxon>Coprobacillus</taxon>
    </lineage>
</organism>
<evidence type="ECO:0000313" key="2">
    <source>
        <dbReference type="EMBL" id="EFW05368.1"/>
    </source>
</evidence>
<dbReference type="eggNOG" id="ENOG5030J33">
    <property type="taxonomic scope" value="Bacteria"/>
</dbReference>
<sequence>MENEIVLTLDRISETLKNLDLSVRSITRLSEELIGLNESFKTLSNTTSQLDSNNIFTFFKAFDNVIAPVNSIAKLDSTLSGLGGLGDRLGDTKDDLSKFFKETEMGASIATSATGLFSSALTFLASNPVVALIGGLGLLTGAALALNDAFGKQDENLQKLTEKSKELSEESISLRDAQKQLNESSNDSMNSQLGKYEVIKSYASELIDLGKGNVEEIANAQGKVDELNSYCGETVVQIENGKLAWIGNTEEVLRNVEAMQLRAMITANEEAYGEALLNNGAIMSNMTESQQNLAEVQQLFNEKVQEYIDKGMSYSDAYAQASIWNSDLKTTMDECSEAYRNSSSAMVENQFALDKQSALEIQYMSLSKESKIGIDELVGAYVTLTGKYDEQLGKGNEVTATWGTLSQKLNDYNEVIAGHGDKFKQMTDKEKSNAQESRDVVIKMMAEKAVNSAQSYDEMVVSMGNAYNKMTDSERASLKDQYNAMVSNCDSEGALMLRQYAALSLYLDKHNIDINSKKGKQYINSLKLAQDQGSAEGKKYLDSIDDEFKDKERHPELDISNKTAMKSIDDIQTRISNLKGTTVSVKFKSTPNGFVVSGDKFSVKPYMAGGFPETGQLFVAREAGPELVGRINGKTAVANNDQIVTGISSGVYNAVRSAMQGNGGNGNMNIHATFVMDGEVVGKQVIKYHNGVVKRTGTTPLMI</sequence>
<proteinExistence type="predicted"/>
<dbReference type="AlphaFoldDB" id="E7G978"/>
<protein>
    <submittedName>
        <fullName evidence="2">Uncharacterized protein</fullName>
    </submittedName>
</protein>
<dbReference type="Proteomes" id="UP000003157">
    <property type="component" value="Unassembled WGS sequence"/>
</dbReference>
<comment type="caution">
    <text evidence="2">The sequence shown here is derived from an EMBL/GenBank/DDBJ whole genome shotgun (WGS) entry which is preliminary data.</text>
</comment>